<evidence type="ECO:0000256" key="8">
    <source>
        <dbReference type="SAM" id="Phobius"/>
    </source>
</evidence>
<dbReference type="GO" id="GO:0005886">
    <property type="term" value="C:plasma membrane"/>
    <property type="evidence" value="ECO:0007669"/>
    <property type="project" value="UniProtKB-SubCell"/>
</dbReference>
<dbReference type="PANTHER" id="PTHR43528">
    <property type="entry name" value="ALPHA-KETOGLUTARATE PERMEASE"/>
    <property type="match status" value="1"/>
</dbReference>
<dbReference type="SUPFAM" id="SSF103473">
    <property type="entry name" value="MFS general substrate transporter"/>
    <property type="match status" value="1"/>
</dbReference>
<comment type="subcellular location">
    <subcellularLocation>
        <location evidence="1">Cell membrane</location>
        <topology evidence="1">Multi-pass membrane protein</topology>
    </subcellularLocation>
</comment>
<feature type="transmembrane region" description="Helical" evidence="8">
    <location>
        <begin position="313"/>
        <end position="330"/>
    </location>
</feature>
<evidence type="ECO:0000256" key="1">
    <source>
        <dbReference type="ARBA" id="ARBA00004651"/>
    </source>
</evidence>
<dbReference type="InterPro" id="IPR005828">
    <property type="entry name" value="MFS_sugar_transport-like"/>
</dbReference>
<feature type="transmembrane region" description="Helical" evidence="8">
    <location>
        <begin position="126"/>
        <end position="150"/>
    </location>
</feature>
<dbReference type="InterPro" id="IPR051084">
    <property type="entry name" value="H+-coupled_symporters"/>
</dbReference>
<dbReference type="InterPro" id="IPR020846">
    <property type="entry name" value="MFS_dom"/>
</dbReference>
<dbReference type="InterPro" id="IPR005829">
    <property type="entry name" value="Sugar_transporter_CS"/>
</dbReference>
<dbReference type="InterPro" id="IPR036259">
    <property type="entry name" value="MFS_trans_sf"/>
</dbReference>
<dbReference type="Proteomes" id="UP001143370">
    <property type="component" value="Unassembled WGS sequence"/>
</dbReference>
<dbReference type="Gene3D" id="1.20.1250.20">
    <property type="entry name" value="MFS general substrate transporter like domains"/>
    <property type="match status" value="1"/>
</dbReference>
<feature type="transmembrane region" description="Helical" evidence="8">
    <location>
        <begin position="162"/>
        <end position="184"/>
    </location>
</feature>
<sequence>MSSTDVAAYSDSPYADAAPAGPRALFAGALGNALEWYDFAAYGFLAAIFAKNFFPGSDAFVGLIAAFGIFAASFVMRPVGGVMFGHIGDRYGRRTALFISAAMMTGSTVAIGFLPTYAAIGAAAPLLLLVLRLLQGLSIGGEYTTSAIFLAENAPVRARGLVASFAGCGASAGTLLGSAVGAVTAMAMSTDDLMEWGWRIPFLLGIVLGGFTLYLRGSTAGGEAAPARPSRPGRLPLAEALRSDGREMIRAVVLNLTLGVSFYMLFVYLTTYMQQVDGLSERVSLQINTISMVAVLVLAPVFAALSDRVGRKPVVCGGLIGFILLSWPLFHLLDSGSAELALLGQLGFAVLVASYAGPMPCVLVEMFRPATRCTALSLSYNLALGLAGGTAPMVAVYLVNREQFDMGPAVYLIIVAAASLAAALTMKESRGRPLS</sequence>
<keyword evidence="11" id="KW-1185">Reference proteome</keyword>
<dbReference type="Pfam" id="PF00083">
    <property type="entry name" value="Sugar_tr"/>
    <property type="match status" value="2"/>
</dbReference>
<feature type="transmembrane region" description="Helical" evidence="8">
    <location>
        <begin position="97"/>
        <end position="120"/>
    </location>
</feature>
<keyword evidence="3" id="KW-1003">Cell membrane</keyword>
<feature type="domain" description="Major facilitator superfamily (MFS) profile" evidence="9">
    <location>
        <begin position="24"/>
        <end position="430"/>
    </location>
</feature>
<dbReference type="PROSITE" id="PS00217">
    <property type="entry name" value="SUGAR_TRANSPORT_2"/>
    <property type="match status" value="1"/>
</dbReference>
<feature type="transmembrane region" description="Helical" evidence="8">
    <location>
        <begin position="378"/>
        <end position="400"/>
    </location>
</feature>
<dbReference type="PANTHER" id="PTHR43528:SF1">
    <property type="entry name" value="ALPHA-KETOGLUTARATE PERMEASE"/>
    <property type="match status" value="1"/>
</dbReference>
<evidence type="ECO:0000256" key="2">
    <source>
        <dbReference type="ARBA" id="ARBA00022448"/>
    </source>
</evidence>
<comment type="caution">
    <text evidence="10">The sequence shown here is derived from an EMBL/GenBank/DDBJ whole genome shotgun (WGS) entry which is preliminary data.</text>
</comment>
<gene>
    <name evidence="10" type="ORF">GCM10017643_20850</name>
</gene>
<name>A0A9W6J9P3_9HYPH</name>
<keyword evidence="5" id="KW-0769">Symport</keyword>
<evidence type="ECO:0000256" key="6">
    <source>
        <dbReference type="ARBA" id="ARBA00022989"/>
    </source>
</evidence>
<feature type="transmembrane region" description="Helical" evidence="8">
    <location>
        <begin position="285"/>
        <end position="306"/>
    </location>
</feature>
<evidence type="ECO:0000256" key="3">
    <source>
        <dbReference type="ARBA" id="ARBA00022475"/>
    </source>
</evidence>
<organism evidence="10 11">
    <name type="scientific">Ancylobacter dichloromethanicus</name>
    <dbReference type="NCBI Taxonomy" id="518825"/>
    <lineage>
        <taxon>Bacteria</taxon>
        <taxon>Pseudomonadati</taxon>
        <taxon>Pseudomonadota</taxon>
        <taxon>Alphaproteobacteria</taxon>
        <taxon>Hyphomicrobiales</taxon>
        <taxon>Xanthobacteraceae</taxon>
        <taxon>Ancylobacter</taxon>
    </lineage>
</organism>
<dbReference type="RefSeq" id="WP_213369303.1">
    <property type="nucleotide sequence ID" value="NZ_BSFJ01000008.1"/>
</dbReference>
<proteinExistence type="predicted"/>
<evidence type="ECO:0000256" key="5">
    <source>
        <dbReference type="ARBA" id="ARBA00022847"/>
    </source>
</evidence>
<dbReference type="FunFam" id="1.20.1250.20:FF:000001">
    <property type="entry name" value="Dicarboxylate MFS transporter"/>
    <property type="match status" value="1"/>
</dbReference>
<keyword evidence="2" id="KW-0813">Transport</keyword>
<keyword evidence="7 8" id="KW-0472">Membrane</keyword>
<reference evidence="10" key="2">
    <citation type="submission" date="2023-01" db="EMBL/GenBank/DDBJ databases">
        <authorList>
            <person name="Sun Q."/>
            <person name="Evtushenko L."/>
        </authorList>
    </citation>
    <scope>NUCLEOTIDE SEQUENCE</scope>
    <source>
        <strain evidence="10">VKM B-2484</strain>
    </source>
</reference>
<feature type="transmembrane region" description="Helical" evidence="8">
    <location>
        <begin position="196"/>
        <end position="215"/>
    </location>
</feature>
<dbReference type="GO" id="GO:0015293">
    <property type="term" value="F:symporter activity"/>
    <property type="evidence" value="ECO:0007669"/>
    <property type="project" value="UniProtKB-KW"/>
</dbReference>
<evidence type="ECO:0000313" key="11">
    <source>
        <dbReference type="Proteomes" id="UP001143370"/>
    </source>
</evidence>
<protein>
    <submittedName>
        <fullName evidence="10">MFS transporter</fullName>
    </submittedName>
</protein>
<accession>A0A9W6J9P3</accession>
<feature type="transmembrane region" description="Helical" evidence="8">
    <location>
        <begin position="406"/>
        <end position="426"/>
    </location>
</feature>
<evidence type="ECO:0000256" key="7">
    <source>
        <dbReference type="ARBA" id="ARBA00023136"/>
    </source>
</evidence>
<dbReference type="EMBL" id="BSFJ01000008">
    <property type="protein sequence ID" value="GLK71969.1"/>
    <property type="molecule type" value="Genomic_DNA"/>
</dbReference>
<feature type="transmembrane region" description="Helical" evidence="8">
    <location>
        <begin position="252"/>
        <end position="273"/>
    </location>
</feature>
<reference evidence="10" key="1">
    <citation type="journal article" date="2014" name="Int. J. Syst. Evol. Microbiol.">
        <title>Complete genome sequence of Corynebacterium casei LMG S-19264T (=DSM 44701T), isolated from a smear-ripened cheese.</title>
        <authorList>
            <consortium name="US DOE Joint Genome Institute (JGI-PGF)"/>
            <person name="Walter F."/>
            <person name="Albersmeier A."/>
            <person name="Kalinowski J."/>
            <person name="Ruckert C."/>
        </authorList>
    </citation>
    <scope>NUCLEOTIDE SEQUENCE</scope>
    <source>
        <strain evidence="10">VKM B-2484</strain>
    </source>
</reference>
<keyword evidence="4 8" id="KW-0812">Transmembrane</keyword>
<evidence type="ECO:0000256" key="4">
    <source>
        <dbReference type="ARBA" id="ARBA00022692"/>
    </source>
</evidence>
<evidence type="ECO:0000313" key="10">
    <source>
        <dbReference type="EMBL" id="GLK71969.1"/>
    </source>
</evidence>
<dbReference type="AlphaFoldDB" id="A0A9W6J9P3"/>
<feature type="transmembrane region" description="Helical" evidence="8">
    <location>
        <begin position="59"/>
        <end position="76"/>
    </location>
</feature>
<dbReference type="PROSITE" id="PS50850">
    <property type="entry name" value="MFS"/>
    <property type="match status" value="1"/>
</dbReference>
<feature type="transmembrane region" description="Helical" evidence="8">
    <location>
        <begin position="342"/>
        <end position="366"/>
    </location>
</feature>
<keyword evidence="6 8" id="KW-1133">Transmembrane helix</keyword>
<evidence type="ECO:0000259" key="9">
    <source>
        <dbReference type="PROSITE" id="PS50850"/>
    </source>
</evidence>